<proteinExistence type="predicted"/>
<dbReference type="RefSeq" id="WP_090593457.1">
    <property type="nucleotide sequence ID" value="NZ_LT629688.1"/>
</dbReference>
<dbReference type="OrthoDB" id="9804504at2"/>
<dbReference type="GO" id="GO:0004781">
    <property type="term" value="F:sulfate adenylyltransferase (ATP) activity"/>
    <property type="evidence" value="ECO:0007669"/>
    <property type="project" value="UniProtKB-EC"/>
</dbReference>
<dbReference type="InterPro" id="IPR041757">
    <property type="entry name" value="CysN_GTP-bd"/>
</dbReference>
<keyword evidence="6" id="KW-0342">GTP-binding</keyword>
<dbReference type="FunFam" id="3.40.50.300:FF:000119">
    <property type="entry name" value="Sulfate adenylyltransferase subunit 1"/>
    <property type="match status" value="1"/>
</dbReference>
<dbReference type="NCBIfam" id="TIGR02034">
    <property type="entry name" value="CysN"/>
    <property type="match status" value="1"/>
</dbReference>
<reference evidence="9 10" key="1">
    <citation type="submission" date="2016-10" db="EMBL/GenBank/DDBJ databases">
        <authorList>
            <person name="de Groot N.N."/>
        </authorList>
    </citation>
    <scope>NUCLEOTIDE SEQUENCE [LARGE SCALE GENOMIC DNA]</scope>
    <source>
        <strain evidence="9 10">MON 2.2</strain>
    </source>
</reference>
<feature type="domain" description="Tr-type G" evidence="8">
    <location>
        <begin position="39"/>
        <end position="253"/>
    </location>
</feature>
<dbReference type="SUPFAM" id="SSF50465">
    <property type="entry name" value="EF-Tu/eEF-1alpha/eIF2-gamma C-terminal domain"/>
    <property type="match status" value="1"/>
</dbReference>
<dbReference type="Pfam" id="PF22594">
    <property type="entry name" value="GTP-eEF1A_C"/>
    <property type="match status" value="1"/>
</dbReference>
<dbReference type="AlphaFoldDB" id="A0A1G6ZCG1"/>
<evidence type="ECO:0000259" key="8">
    <source>
        <dbReference type="PROSITE" id="PS51722"/>
    </source>
</evidence>
<evidence type="ECO:0000313" key="9">
    <source>
        <dbReference type="EMBL" id="SDE00328.1"/>
    </source>
</evidence>
<evidence type="ECO:0000256" key="5">
    <source>
        <dbReference type="ARBA" id="ARBA00022840"/>
    </source>
</evidence>
<evidence type="ECO:0000256" key="1">
    <source>
        <dbReference type="ARBA" id="ARBA00012391"/>
    </source>
</evidence>
<dbReference type="SUPFAM" id="SSF50447">
    <property type="entry name" value="Translation proteins"/>
    <property type="match status" value="1"/>
</dbReference>
<keyword evidence="2 9" id="KW-0808">Transferase</keyword>
<dbReference type="GO" id="GO:0005524">
    <property type="term" value="F:ATP binding"/>
    <property type="evidence" value="ECO:0007669"/>
    <property type="project" value="UniProtKB-KW"/>
</dbReference>
<dbReference type="InterPro" id="IPR031157">
    <property type="entry name" value="G_TR_CS"/>
</dbReference>
<gene>
    <name evidence="9" type="ORF">SAMN04489747_2251</name>
</gene>
<name>A0A1G6ZCG1_9ACTN</name>
<protein>
    <recommendedName>
        <fullName evidence="1">sulfate adenylyltransferase</fullName>
        <ecNumber evidence="1">2.7.7.4</ecNumber>
    </recommendedName>
</protein>
<dbReference type="Pfam" id="PF00009">
    <property type="entry name" value="GTP_EFTU"/>
    <property type="match status" value="1"/>
</dbReference>
<dbReference type="STRING" id="675864.SAMN04489747_2251"/>
<organism evidence="9 10">
    <name type="scientific">Auraticoccus monumenti</name>
    <dbReference type="NCBI Taxonomy" id="675864"/>
    <lineage>
        <taxon>Bacteria</taxon>
        <taxon>Bacillati</taxon>
        <taxon>Actinomycetota</taxon>
        <taxon>Actinomycetes</taxon>
        <taxon>Propionibacteriales</taxon>
        <taxon>Propionibacteriaceae</taxon>
        <taxon>Auraticoccus</taxon>
    </lineage>
</organism>
<dbReference type="SUPFAM" id="SSF52540">
    <property type="entry name" value="P-loop containing nucleoside triphosphate hydrolases"/>
    <property type="match status" value="1"/>
</dbReference>
<evidence type="ECO:0000256" key="3">
    <source>
        <dbReference type="ARBA" id="ARBA00022695"/>
    </source>
</evidence>
<keyword evidence="10" id="KW-1185">Reference proteome</keyword>
<dbReference type="Gene3D" id="3.40.50.300">
    <property type="entry name" value="P-loop containing nucleotide triphosphate hydrolases"/>
    <property type="match status" value="1"/>
</dbReference>
<keyword evidence="3 9" id="KW-0548">Nucleotidyltransferase</keyword>
<dbReference type="InterPro" id="IPR009001">
    <property type="entry name" value="Transl_elong_EF1A/Init_IF2_C"/>
</dbReference>
<evidence type="ECO:0000256" key="4">
    <source>
        <dbReference type="ARBA" id="ARBA00022741"/>
    </source>
</evidence>
<keyword evidence="5" id="KW-0067">ATP-binding</keyword>
<dbReference type="PROSITE" id="PS51722">
    <property type="entry name" value="G_TR_2"/>
    <property type="match status" value="1"/>
</dbReference>
<dbReference type="GO" id="GO:0005525">
    <property type="term" value="F:GTP binding"/>
    <property type="evidence" value="ECO:0007669"/>
    <property type="project" value="UniProtKB-KW"/>
</dbReference>
<dbReference type="InterPro" id="IPR054696">
    <property type="entry name" value="GTP-eEF1A_C"/>
</dbReference>
<dbReference type="InterPro" id="IPR027417">
    <property type="entry name" value="P-loop_NTPase"/>
</dbReference>
<dbReference type="PRINTS" id="PR00315">
    <property type="entry name" value="ELONGATNFCT"/>
</dbReference>
<keyword evidence="4" id="KW-0547">Nucleotide-binding</keyword>
<evidence type="ECO:0000256" key="2">
    <source>
        <dbReference type="ARBA" id="ARBA00022679"/>
    </source>
</evidence>
<evidence type="ECO:0000313" key="10">
    <source>
        <dbReference type="Proteomes" id="UP000198546"/>
    </source>
</evidence>
<dbReference type="EMBL" id="LT629688">
    <property type="protein sequence ID" value="SDE00328.1"/>
    <property type="molecule type" value="Genomic_DNA"/>
</dbReference>
<feature type="region of interest" description="Disordered" evidence="7">
    <location>
        <begin position="1"/>
        <end position="23"/>
    </location>
</feature>
<evidence type="ECO:0000256" key="6">
    <source>
        <dbReference type="ARBA" id="ARBA00023134"/>
    </source>
</evidence>
<dbReference type="InterPro" id="IPR009000">
    <property type="entry name" value="Transl_B-barrel_sf"/>
</dbReference>
<sequence length="469" mass="50280">MTTRTTDAEVLGPDQHASSADLSALSEGDARLVDPEANRDLLRLATAGSVDDGKSTLVGRLLYDTKSVLADQLAAVERVSRERGLQHPDLALLTDGLRAEREQGITIDVAYRYFSTPGRSYILADTPGHVQYTRNMVTGASTAELALILVDARHGVLEQTRRHLAVTGLLGLRHVALVVNKMDLVDFDQQVFDAIVADFTAMAGHVGISAVTAVPISALMGDNVVTRSVHTPWYDGPTLLQHLETVDVTVDPSDEAFRMPVQYVIRPQTPEHPDYRGYAGRITSGVVSVGDRIQVQPEGFSSTVVGIDRVGRPGEPTEHQRAHAPQSVVLRLADDLDIARGDLLATAERPATEVKDLDATVAVLSSKPLRVRDMVLVRVGTATVKGLVTDLVDTLDMTTLERGPAPAELPLNGIGGIRVRLARPVAVDDYAAARRTGSFLLVDPVDGSTLAAGLITLTGDLVDADSWLI</sequence>
<dbReference type="EC" id="2.7.7.4" evidence="1"/>
<dbReference type="CDD" id="cd03695">
    <property type="entry name" value="CysN_NodQ_II"/>
    <property type="match status" value="1"/>
</dbReference>
<evidence type="ECO:0000256" key="7">
    <source>
        <dbReference type="SAM" id="MobiDB-lite"/>
    </source>
</evidence>
<dbReference type="GO" id="GO:0006790">
    <property type="term" value="P:sulfur compound metabolic process"/>
    <property type="evidence" value="ECO:0007669"/>
    <property type="project" value="InterPro"/>
</dbReference>
<dbReference type="PANTHER" id="PTHR23115">
    <property type="entry name" value="TRANSLATION FACTOR"/>
    <property type="match status" value="1"/>
</dbReference>
<dbReference type="GO" id="GO:0003924">
    <property type="term" value="F:GTPase activity"/>
    <property type="evidence" value="ECO:0007669"/>
    <property type="project" value="InterPro"/>
</dbReference>
<dbReference type="InterPro" id="IPR044139">
    <property type="entry name" value="CysN_NoDQ_III"/>
</dbReference>
<dbReference type="InterPro" id="IPR000795">
    <property type="entry name" value="T_Tr_GTP-bd_dom"/>
</dbReference>
<dbReference type="Gene3D" id="2.40.30.10">
    <property type="entry name" value="Translation factors"/>
    <property type="match status" value="2"/>
</dbReference>
<dbReference type="InterPro" id="IPR044138">
    <property type="entry name" value="CysN_II"/>
</dbReference>
<dbReference type="CDD" id="cd04166">
    <property type="entry name" value="CysN_ATPS"/>
    <property type="match status" value="1"/>
</dbReference>
<dbReference type="CDD" id="cd04095">
    <property type="entry name" value="CysN_NoDQ_III"/>
    <property type="match status" value="1"/>
</dbReference>
<dbReference type="Proteomes" id="UP000198546">
    <property type="component" value="Chromosome i"/>
</dbReference>
<dbReference type="PROSITE" id="PS00301">
    <property type="entry name" value="G_TR_1"/>
    <property type="match status" value="1"/>
</dbReference>
<accession>A0A1G6ZCG1</accession>
<dbReference type="InterPro" id="IPR011779">
    <property type="entry name" value="SO4_adenylTrfase_lsu"/>
</dbReference>
<dbReference type="InterPro" id="IPR050100">
    <property type="entry name" value="TRAFAC_GTPase_members"/>
</dbReference>